<dbReference type="GO" id="GO:0016740">
    <property type="term" value="F:transferase activity"/>
    <property type="evidence" value="ECO:0007669"/>
    <property type="project" value="UniProtKB-KW"/>
</dbReference>
<evidence type="ECO:0000313" key="4">
    <source>
        <dbReference type="Proteomes" id="UP000886818"/>
    </source>
</evidence>
<feature type="binding site" evidence="1">
    <location>
        <begin position="112"/>
        <end position="114"/>
    </location>
    <ligand>
        <name>iminosuccinate</name>
        <dbReference type="ChEBI" id="CHEBI:77875"/>
    </ligand>
</feature>
<dbReference type="InterPro" id="IPR023066">
    <property type="entry name" value="Quinolinate_synth_type2"/>
</dbReference>
<comment type="pathway">
    <text evidence="1">Cofactor biosynthesis; NAD(+) biosynthesis; quinolinate from iminoaspartate: step 1/1.</text>
</comment>
<dbReference type="RefSeq" id="WP_218283756.1">
    <property type="nucleotide sequence ID" value="NZ_CP078093.1"/>
</dbReference>
<feature type="binding site" evidence="1">
    <location>
        <position position="260"/>
    </location>
    <ligand>
        <name>[4Fe-4S] cluster</name>
        <dbReference type="ChEBI" id="CHEBI:49883"/>
    </ligand>
</feature>
<dbReference type="InterPro" id="IPR003473">
    <property type="entry name" value="NadA"/>
</dbReference>
<feature type="binding site" evidence="1">
    <location>
        <position position="86"/>
    </location>
    <ligand>
        <name>[4Fe-4S] cluster</name>
        <dbReference type="ChEBI" id="CHEBI:49883"/>
    </ligand>
</feature>
<organism evidence="3 4">
    <name type="scientific">Crassaminicella indica</name>
    <dbReference type="NCBI Taxonomy" id="2855394"/>
    <lineage>
        <taxon>Bacteria</taxon>
        <taxon>Bacillati</taxon>
        <taxon>Bacillota</taxon>
        <taxon>Clostridia</taxon>
        <taxon>Eubacteriales</taxon>
        <taxon>Clostridiaceae</taxon>
        <taxon>Crassaminicella</taxon>
    </lineage>
</organism>
<gene>
    <name evidence="1 3" type="primary">nadA</name>
    <name evidence="3" type="ORF">KVH43_04980</name>
</gene>
<keyword evidence="1" id="KW-0963">Cytoplasm</keyword>
<feature type="binding site" evidence="1">
    <location>
        <position position="41"/>
    </location>
    <ligand>
        <name>iminosuccinate</name>
        <dbReference type="ChEBI" id="CHEBI:77875"/>
    </ligand>
</feature>
<dbReference type="NCBIfam" id="NF006879">
    <property type="entry name" value="PRK09375.1-4"/>
    <property type="match status" value="1"/>
</dbReference>
<feature type="binding site" evidence="1">
    <location>
        <position position="172"/>
    </location>
    <ligand>
        <name>[4Fe-4S] cluster</name>
        <dbReference type="ChEBI" id="CHEBI:49883"/>
    </ligand>
</feature>
<sequence>MNEKDMIQEIQNLKKEKNAVILAHNYQIPEVQDIADIVGDSLKLSQEASKTDAEVIVFAGVHFMAESAKILSPDKRVLLPVYDAGCPMADMVDAKALRMFKDKYPDIPIVCYVNSSAEVKAESDICCTSSNALKIVKSIKADKVLFVPDQNLGSYIKEQVPEKEIILWEGYCITHHRVSGTEVEAAKKNHPDALILVHPECNEEVVKLADFVGSTAQIIDFAKRTEHESFIIGTEMGVLHQLRKDNPDKKFYLISPALTCYNMKKTSLEDIYNALKHDQYEINVEEEISKRALVSLERMLKIS</sequence>
<name>A0ABX8RE59_9CLOT</name>
<keyword evidence="1" id="KW-0411">Iron-sulfur</keyword>
<protein>
    <recommendedName>
        <fullName evidence="1 2">Quinolinate synthase</fullName>
        <ecNumber evidence="1 2">2.5.1.72</ecNumber>
    </recommendedName>
</protein>
<dbReference type="PANTHER" id="PTHR30573">
    <property type="entry name" value="QUINOLINATE SYNTHETASE A"/>
    <property type="match status" value="1"/>
</dbReference>
<accession>A0ABX8RE59</accession>
<keyword evidence="1 3" id="KW-0808">Transferase</keyword>
<comment type="catalytic activity">
    <reaction evidence="1">
        <text>iminosuccinate + dihydroxyacetone phosphate = quinolinate + phosphate + 2 H2O + H(+)</text>
        <dbReference type="Rhea" id="RHEA:25888"/>
        <dbReference type="ChEBI" id="CHEBI:15377"/>
        <dbReference type="ChEBI" id="CHEBI:15378"/>
        <dbReference type="ChEBI" id="CHEBI:29959"/>
        <dbReference type="ChEBI" id="CHEBI:43474"/>
        <dbReference type="ChEBI" id="CHEBI:57642"/>
        <dbReference type="ChEBI" id="CHEBI:77875"/>
        <dbReference type="EC" id="2.5.1.72"/>
    </reaction>
</comment>
<keyword evidence="1" id="KW-0479">Metal-binding</keyword>
<comment type="similarity">
    <text evidence="1">Belongs to the quinolinate synthase family. Type 2 subfamily.</text>
</comment>
<dbReference type="NCBIfam" id="NF006878">
    <property type="entry name" value="PRK09375.1-2"/>
    <property type="match status" value="1"/>
</dbReference>
<feature type="binding site" evidence="1">
    <location>
        <position position="129"/>
    </location>
    <ligand>
        <name>iminosuccinate</name>
        <dbReference type="ChEBI" id="CHEBI:77875"/>
    </ligand>
</feature>
<evidence type="ECO:0000256" key="2">
    <source>
        <dbReference type="NCBIfam" id="TIGR00550"/>
    </source>
</evidence>
<reference evidence="3" key="1">
    <citation type="submission" date="2021-07" db="EMBL/GenBank/DDBJ databases">
        <title>Complete genome sequence of Crassaminicella sp. 143-21, isolated from a deep-sea hydrothermal vent.</title>
        <authorList>
            <person name="Li X."/>
        </authorList>
    </citation>
    <scope>NUCLEOTIDE SEQUENCE</scope>
    <source>
        <strain evidence="3">143-21</strain>
    </source>
</reference>
<evidence type="ECO:0000313" key="3">
    <source>
        <dbReference type="EMBL" id="QXM07066.1"/>
    </source>
</evidence>
<dbReference type="HAMAP" id="MF_00568">
    <property type="entry name" value="NadA_type2"/>
    <property type="match status" value="1"/>
</dbReference>
<dbReference type="PANTHER" id="PTHR30573:SF0">
    <property type="entry name" value="QUINOLINATE SYNTHASE, CHLOROPLASTIC"/>
    <property type="match status" value="1"/>
</dbReference>
<dbReference type="NCBIfam" id="TIGR00550">
    <property type="entry name" value="nadA"/>
    <property type="match status" value="1"/>
</dbReference>
<evidence type="ECO:0000256" key="1">
    <source>
        <dbReference type="HAMAP-Rule" id="MF_00568"/>
    </source>
</evidence>
<feature type="binding site" evidence="1">
    <location>
        <position position="24"/>
    </location>
    <ligand>
        <name>iminosuccinate</name>
        <dbReference type="ChEBI" id="CHEBI:77875"/>
    </ligand>
</feature>
<dbReference type="Pfam" id="PF02445">
    <property type="entry name" value="NadA"/>
    <property type="match status" value="1"/>
</dbReference>
<comment type="cofactor">
    <cofactor evidence="1">
        <name>[4Fe-4S] cluster</name>
        <dbReference type="ChEBI" id="CHEBI:49883"/>
    </cofactor>
    <text evidence="1">Binds 1 [4Fe-4S] cluster per subunit.</text>
</comment>
<keyword evidence="4" id="KW-1185">Reference proteome</keyword>
<feature type="binding site" evidence="1">
    <location>
        <begin position="198"/>
        <end position="200"/>
    </location>
    <ligand>
        <name>iminosuccinate</name>
        <dbReference type="ChEBI" id="CHEBI:77875"/>
    </ligand>
</feature>
<feature type="binding site" evidence="1">
    <location>
        <position position="215"/>
    </location>
    <ligand>
        <name>iminosuccinate</name>
        <dbReference type="ChEBI" id="CHEBI:77875"/>
    </ligand>
</feature>
<keyword evidence="1" id="KW-0408">Iron</keyword>
<keyword evidence="1" id="KW-0004">4Fe-4S</keyword>
<comment type="subcellular location">
    <subcellularLocation>
        <location evidence="1">Cytoplasm</location>
    </subcellularLocation>
</comment>
<dbReference type="EMBL" id="CP078093">
    <property type="protein sequence ID" value="QXM07066.1"/>
    <property type="molecule type" value="Genomic_DNA"/>
</dbReference>
<dbReference type="Proteomes" id="UP000886818">
    <property type="component" value="Chromosome"/>
</dbReference>
<dbReference type="EC" id="2.5.1.72" evidence="1 2"/>
<proteinExistence type="inferred from homology"/>
<keyword evidence="1" id="KW-0662">Pyridine nucleotide biosynthesis</keyword>
<comment type="function">
    <text evidence="1">Catalyzes the condensation of iminoaspartate with dihydroxyacetone phosphate to form quinolinate.</text>
</comment>